<gene>
    <name evidence="8" type="ORF">DM484_25090</name>
</gene>
<accession>A0A2W4QLI9</accession>
<keyword evidence="4 6" id="KW-0472">Membrane</keyword>
<feature type="region of interest" description="Disordered" evidence="5">
    <location>
        <begin position="320"/>
        <end position="347"/>
    </location>
</feature>
<keyword evidence="3 6" id="KW-1133">Transmembrane helix</keyword>
<feature type="transmembrane region" description="Helical" evidence="6">
    <location>
        <begin position="97"/>
        <end position="118"/>
    </location>
</feature>
<feature type="transmembrane region" description="Helical" evidence="6">
    <location>
        <begin position="267"/>
        <end position="285"/>
    </location>
</feature>
<evidence type="ECO:0000256" key="6">
    <source>
        <dbReference type="SAM" id="Phobius"/>
    </source>
</evidence>
<dbReference type="PANTHER" id="PTHR32322:SF9">
    <property type="entry name" value="AMINO-ACID METABOLITE EFFLUX PUMP-RELATED"/>
    <property type="match status" value="1"/>
</dbReference>
<feature type="transmembrane region" description="Helical" evidence="6">
    <location>
        <begin position="243"/>
        <end position="261"/>
    </location>
</feature>
<keyword evidence="2 6" id="KW-0812">Transmembrane</keyword>
<feature type="transmembrane region" description="Helical" evidence="6">
    <location>
        <begin position="183"/>
        <end position="203"/>
    </location>
</feature>
<evidence type="ECO:0000256" key="5">
    <source>
        <dbReference type="SAM" id="MobiDB-lite"/>
    </source>
</evidence>
<evidence type="ECO:0000313" key="8">
    <source>
        <dbReference type="EMBL" id="PZN72016.1"/>
    </source>
</evidence>
<organism evidence="8 9">
    <name type="scientific">Candidatus Methylumidiphilus alinenensis</name>
    <dbReference type="NCBI Taxonomy" id="2202197"/>
    <lineage>
        <taxon>Bacteria</taxon>
        <taxon>Pseudomonadati</taxon>
        <taxon>Pseudomonadota</taxon>
        <taxon>Gammaproteobacteria</taxon>
        <taxon>Methylococcales</taxon>
        <taxon>Candidatus Methylumidiphilus</taxon>
    </lineage>
</organism>
<protein>
    <submittedName>
        <fullName evidence="8">Multidrug transporter</fullName>
    </submittedName>
</protein>
<evidence type="ECO:0000256" key="3">
    <source>
        <dbReference type="ARBA" id="ARBA00022989"/>
    </source>
</evidence>
<dbReference type="SUPFAM" id="SSF103481">
    <property type="entry name" value="Multidrug resistance efflux transporter EmrE"/>
    <property type="match status" value="2"/>
</dbReference>
<dbReference type="PANTHER" id="PTHR32322">
    <property type="entry name" value="INNER MEMBRANE TRANSPORTER"/>
    <property type="match status" value="1"/>
</dbReference>
<feature type="transmembrane region" description="Helical" evidence="6">
    <location>
        <begin position="31"/>
        <end position="52"/>
    </location>
</feature>
<sequence length="347" mass="36397">MKNHPALRGALLALLASLLFGASVPLVQRFGVGVGSWMTAAMLYAGAAVAGLSMRSSTGKEAALRRRHWPRLVSVALFGAVIGPAALAWGLQHTSSISASLMLTQESVFTALLSMLLYHEHIDRRVGLAIALTASGGLLLVLDRAGNGTAQMIGLLAVMGATVSWGVDNALSRALADLDPGRVVVGKAALGAACSFLIAAATGETNLSLTAGLGLFLIGTTGYGLSLRFYLLAQRTFGAARTGSVFATAPFMGALIAFGLGERGVSLPLLSGGALMVAGVVLHLTEKHEHGHLHEVLEHEHAHTHDDGHHTHVHATMPVGGHSHWHRHEQGRHCHAHTPDLHHSHKH</sequence>
<evidence type="ECO:0000259" key="7">
    <source>
        <dbReference type="Pfam" id="PF00892"/>
    </source>
</evidence>
<dbReference type="GO" id="GO:0016020">
    <property type="term" value="C:membrane"/>
    <property type="evidence" value="ECO:0007669"/>
    <property type="project" value="UniProtKB-SubCell"/>
</dbReference>
<reference evidence="8 9" key="1">
    <citation type="journal article" date="2018" name="Aquat. Microb. Ecol.">
        <title>Gammaproteobacterial methanotrophs dominate.</title>
        <authorList>
            <person name="Rissanen A.J."/>
            <person name="Saarenheimo J."/>
            <person name="Tiirola M."/>
            <person name="Peura S."/>
            <person name="Aalto S.L."/>
            <person name="Karvinen A."/>
            <person name="Nykanen H."/>
        </authorList>
    </citation>
    <scope>NUCLEOTIDE SEQUENCE [LARGE SCALE GENOMIC DNA]</scope>
    <source>
        <strain evidence="8">AMbin10</strain>
    </source>
</reference>
<dbReference type="InterPro" id="IPR037185">
    <property type="entry name" value="EmrE-like"/>
</dbReference>
<feature type="domain" description="EamA" evidence="7">
    <location>
        <begin position="152"/>
        <end position="283"/>
    </location>
</feature>
<feature type="domain" description="EamA" evidence="7">
    <location>
        <begin position="8"/>
        <end position="141"/>
    </location>
</feature>
<dbReference type="Proteomes" id="UP000249396">
    <property type="component" value="Unassembled WGS sequence"/>
</dbReference>
<dbReference type="InterPro" id="IPR000620">
    <property type="entry name" value="EamA_dom"/>
</dbReference>
<comment type="subcellular location">
    <subcellularLocation>
        <location evidence="1">Membrane</location>
        <topology evidence="1">Multi-pass membrane protein</topology>
    </subcellularLocation>
</comment>
<evidence type="ECO:0000313" key="9">
    <source>
        <dbReference type="Proteomes" id="UP000249396"/>
    </source>
</evidence>
<feature type="transmembrane region" description="Helical" evidence="6">
    <location>
        <begin position="148"/>
        <end position="171"/>
    </location>
</feature>
<evidence type="ECO:0000256" key="2">
    <source>
        <dbReference type="ARBA" id="ARBA00022692"/>
    </source>
</evidence>
<feature type="compositionally biased region" description="Basic residues" evidence="5">
    <location>
        <begin position="323"/>
        <end position="336"/>
    </location>
</feature>
<evidence type="ECO:0000256" key="1">
    <source>
        <dbReference type="ARBA" id="ARBA00004141"/>
    </source>
</evidence>
<dbReference type="InterPro" id="IPR050638">
    <property type="entry name" value="AA-Vitamin_Transporters"/>
</dbReference>
<dbReference type="Pfam" id="PF00892">
    <property type="entry name" value="EamA"/>
    <property type="match status" value="2"/>
</dbReference>
<feature type="compositionally biased region" description="Basic and acidic residues" evidence="5">
    <location>
        <begin position="337"/>
        <end position="347"/>
    </location>
</feature>
<feature type="transmembrane region" description="Helical" evidence="6">
    <location>
        <begin position="209"/>
        <end position="231"/>
    </location>
</feature>
<dbReference type="EMBL" id="QJPH01000502">
    <property type="protein sequence ID" value="PZN72016.1"/>
    <property type="molecule type" value="Genomic_DNA"/>
</dbReference>
<name>A0A2W4QLI9_9GAMM</name>
<feature type="transmembrane region" description="Helical" evidence="6">
    <location>
        <begin position="125"/>
        <end position="142"/>
    </location>
</feature>
<comment type="caution">
    <text evidence="8">The sequence shown here is derived from an EMBL/GenBank/DDBJ whole genome shotgun (WGS) entry which is preliminary data.</text>
</comment>
<proteinExistence type="predicted"/>
<evidence type="ECO:0000256" key="4">
    <source>
        <dbReference type="ARBA" id="ARBA00023136"/>
    </source>
</evidence>
<dbReference type="AlphaFoldDB" id="A0A2W4QLI9"/>
<feature type="transmembrane region" description="Helical" evidence="6">
    <location>
        <begin position="72"/>
        <end position="91"/>
    </location>
</feature>